<dbReference type="EMBL" id="CAFBOK010000008">
    <property type="protein sequence ID" value="CAB4971507.1"/>
    <property type="molecule type" value="Genomic_DNA"/>
</dbReference>
<dbReference type="AlphaFoldDB" id="A0A6J7LT83"/>
<gene>
    <name evidence="1" type="ORF">UFOPK3927_00127</name>
</gene>
<protein>
    <submittedName>
        <fullName evidence="1">Unannotated protein</fullName>
    </submittedName>
</protein>
<evidence type="ECO:0000313" key="1">
    <source>
        <dbReference type="EMBL" id="CAB4971507.1"/>
    </source>
</evidence>
<organism evidence="1">
    <name type="scientific">freshwater metagenome</name>
    <dbReference type="NCBI Taxonomy" id="449393"/>
    <lineage>
        <taxon>unclassified sequences</taxon>
        <taxon>metagenomes</taxon>
        <taxon>ecological metagenomes</taxon>
    </lineage>
</organism>
<accession>A0A6J7LT83</accession>
<name>A0A6J7LT83_9ZZZZ</name>
<sequence length="140" mass="14553">MRSPSCRDIGVHGVGRQVEGVAVTAGAKQCGVTRPAADVAGDEIASDDASGNAVFGDDIEKLSLGVEFHIAKRDLLHEGLVGAEQKLLTGLATGVERTADLRTTERTVIEKTAVFTSKGNALCHALIDDVDADLGKTVNV</sequence>
<proteinExistence type="predicted"/>
<reference evidence="1" key="1">
    <citation type="submission" date="2020-05" db="EMBL/GenBank/DDBJ databases">
        <authorList>
            <person name="Chiriac C."/>
            <person name="Salcher M."/>
            <person name="Ghai R."/>
            <person name="Kavagutti S V."/>
        </authorList>
    </citation>
    <scope>NUCLEOTIDE SEQUENCE</scope>
</reference>